<dbReference type="UniPathway" id="UPA00143"/>
<dbReference type="GO" id="GO:0016567">
    <property type="term" value="P:protein ubiquitination"/>
    <property type="evidence" value="ECO:0007669"/>
    <property type="project" value="UniProtKB-UniPathway"/>
</dbReference>
<sequence>MDSGSLSSPAVKTGSRCPLQEQFLQRKTSRENLDRFIPNRSAMDFDYAHYMLTEGAKGKENPVVCSPSREAYRKLLAESLNMNRTRILAFKNKPPTPVDLIPHEITSSTHQQDRTAKPRRIIPQTSERTLDAPDLVDDYYLNLLDWGSANVLAIALGNTVYLWDASNSSTSELVTVDDENGPITSVSWAPDGRHIAVGLNNSEVQLWDTASDKQLRTLRGGHRQRVGSLAWNNHILTTGGMDGRIINNDVRIRSPIVETYRGHEQEVCGLKWSASGQQLASGGNDNLLYIWDRGTASSSSPTQWLHRLEDHTSAVKALAWCPFQGNLLATGGGSGDRSIKFWNTHTGACLNSVDTGSQNQLTLWKYPSMVKMGELNGHTSRVLYMAQSPDGCTVATAAADETLRFWNAFGTPEVVAKAAPKARAEPFSHMNRIR</sequence>
<dbReference type="InterPro" id="IPR056150">
    <property type="entry name" value="WD40_CDC20-Fz"/>
</dbReference>
<comment type="function">
    <text evidence="7">Component of the anaphase promoting complex/cyclosome (APC/C), a cell cycle-regulated E3 ubiquitin-protein ligase complex that controls progression through mitosis and the G1 phase of the cell cycle.</text>
</comment>
<dbReference type="Proteomes" id="UP000242715">
    <property type="component" value="Unassembled WGS sequence"/>
</dbReference>
<evidence type="ECO:0000313" key="11">
    <source>
        <dbReference type="Proteomes" id="UP000242715"/>
    </source>
</evidence>
<evidence type="ECO:0000256" key="6">
    <source>
        <dbReference type="ARBA" id="ARBA00023306"/>
    </source>
</evidence>
<protein>
    <recommendedName>
        <fullName evidence="9">CDC20/Fizzy WD40 domain-containing protein</fullName>
    </recommendedName>
</protein>
<dbReference type="GO" id="GO:0010997">
    <property type="term" value="F:anaphase-promoting complex binding"/>
    <property type="evidence" value="ECO:0007669"/>
    <property type="project" value="InterPro"/>
</dbReference>
<name>A0A2Z6M2B2_TRISU</name>
<keyword evidence="11" id="KW-1185">Reference proteome</keyword>
<dbReference type="InterPro" id="IPR015943">
    <property type="entry name" value="WD40/YVTN_repeat-like_dom_sf"/>
</dbReference>
<comment type="similarity">
    <text evidence="1">Belongs to the WD repeat CDC20/Fizzy family.</text>
</comment>
<dbReference type="GO" id="GO:0031145">
    <property type="term" value="P:anaphase-promoting complex-dependent catabolic process"/>
    <property type="evidence" value="ECO:0007669"/>
    <property type="project" value="TreeGrafter"/>
</dbReference>
<evidence type="ECO:0000256" key="5">
    <source>
        <dbReference type="ARBA" id="ARBA00022776"/>
    </source>
</evidence>
<proteinExistence type="inferred from homology"/>
<dbReference type="Pfam" id="PF00400">
    <property type="entry name" value="WD40"/>
    <property type="match status" value="1"/>
</dbReference>
<evidence type="ECO:0000256" key="8">
    <source>
        <dbReference type="PROSITE-ProRule" id="PRU00221"/>
    </source>
</evidence>
<dbReference type="InterPro" id="IPR036322">
    <property type="entry name" value="WD40_repeat_dom_sf"/>
</dbReference>
<dbReference type="Pfam" id="PF24807">
    <property type="entry name" value="WD40_CDC20-Fz"/>
    <property type="match status" value="1"/>
</dbReference>
<feature type="repeat" description="WD" evidence="8">
    <location>
        <begin position="308"/>
        <end position="352"/>
    </location>
</feature>
<dbReference type="CDD" id="cd00200">
    <property type="entry name" value="WD40"/>
    <property type="match status" value="1"/>
</dbReference>
<feature type="repeat" description="WD" evidence="8">
    <location>
        <begin position="176"/>
        <end position="217"/>
    </location>
</feature>
<dbReference type="GO" id="GO:1990757">
    <property type="term" value="F:ubiquitin ligase activator activity"/>
    <property type="evidence" value="ECO:0007669"/>
    <property type="project" value="TreeGrafter"/>
</dbReference>
<dbReference type="Gene3D" id="2.130.10.10">
    <property type="entry name" value="YVTN repeat-like/Quinoprotein amine dehydrogenase"/>
    <property type="match status" value="1"/>
</dbReference>
<evidence type="ECO:0000256" key="4">
    <source>
        <dbReference type="ARBA" id="ARBA00022737"/>
    </source>
</evidence>
<dbReference type="GO" id="GO:0005680">
    <property type="term" value="C:anaphase-promoting complex"/>
    <property type="evidence" value="ECO:0007669"/>
    <property type="project" value="TreeGrafter"/>
</dbReference>
<dbReference type="AlphaFoldDB" id="A0A2Z6M2B2"/>
<dbReference type="EMBL" id="DF973121">
    <property type="protein sequence ID" value="GAU12458.1"/>
    <property type="molecule type" value="Genomic_DNA"/>
</dbReference>
<organism evidence="10 11">
    <name type="scientific">Trifolium subterraneum</name>
    <name type="common">Subterranean clover</name>
    <dbReference type="NCBI Taxonomy" id="3900"/>
    <lineage>
        <taxon>Eukaryota</taxon>
        <taxon>Viridiplantae</taxon>
        <taxon>Streptophyta</taxon>
        <taxon>Embryophyta</taxon>
        <taxon>Tracheophyta</taxon>
        <taxon>Spermatophyta</taxon>
        <taxon>Magnoliopsida</taxon>
        <taxon>eudicotyledons</taxon>
        <taxon>Gunneridae</taxon>
        <taxon>Pentapetalae</taxon>
        <taxon>rosids</taxon>
        <taxon>fabids</taxon>
        <taxon>Fabales</taxon>
        <taxon>Fabaceae</taxon>
        <taxon>Papilionoideae</taxon>
        <taxon>50 kb inversion clade</taxon>
        <taxon>NPAAA clade</taxon>
        <taxon>Hologalegina</taxon>
        <taxon>IRL clade</taxon>
        <taxon>Trifolieae</taxon>
        <taxon>Trifolium</taxon>
    </lineage>
</organism>
<keyword evidence="6" id="KW-0131">Cell cycle</keyword>
<dbReference type="PROSITE" id="PS50294">
    <property type="entry name" value="WD_REPEATS_REGION"/>
    <property type="match status" value="3"/>
</dbReference>
<dbReference type="PANTHER" id="PTHR19918">
    <property type="entry name" value="CELL DIVISION CYCLE 20 CDC20 FIZZY -RELATED"/>
    <property type="match status" value="1"/>
</dbReference>
<dbReference type="InterPro" id="IPR001680">
    <property type="entry name" value="WD40_rpt"/>
</dbReference>
<evidence type="ECO:0000313" key="10">
    <source>
        <dbReference type="EMBL" id="GAU12458.1"/>
    </source>
</evidence>
<dbReference type="GO" id="GO:0051301">
    <property type="term" value="P:cell division"/>
    <property type="evidence" value="ECO:0007669"/>
    <property type="project" value="UniProtKB-KW"/>
</dbReference>
<evidence type="ECO:0000259" key="9">
    <source>
        <dbReference type="Pfam" id="PF24807"/>
    </source>
</evidence>
<feature type="repeat" description="WD" evidence="8">
    <location>
        <begin position="375"/>
        <end position="407"/>
    </location>
</feature>
<evidence type="ECO:0000256" key="1">
    <source>
        <dbReference type="ARBA" id="ARBA00006445"/>
    </source>
</evidence>
<dbReference type="PROSITE" id="PS50082">
    <property type="entry name" value="WD_REPEATS_2"/>
    <property type="match status" value="4"/>
</dbReference>
<feature type="repeat" description="WD" evidence="8">
    <location>
        <begin position="260"/>
        <end position="292"/>
    </location>
</feature>
<keyword evidence="5" id="KW-0498">Mitosis</keyword>
<keyword evidence="4" id="KW-0677">Repeat</keyword>
<keyword evidence="3" id="KW-0132">Cell division</keyword>
<dbReference type="SUPFAM" id="SSF50978">
    <property type="entry name" value="WD40 repeat-like"/>
    <property type="match status" value="1"/>
</dbReference>
<evidence type="ECO:0000256" key="2">
    <source>
        <dbReference type="ARBA" id="ARBA00022574"/>
    </source>
</evidence>
<dbReference type="GO" id="GO:1905786">
    <property type="term" value="P:positive regulation of anaphase-promoting complex-dependent catabolic process"/>
    <property type="evidence" value="ECO:0007669"/>
    <property type="project" value="TreeGrafter"/>
</dbReference>
<evidence type="ECO:0000256" key="3">
    <source>
        <dbReference type="ARBA" id="ARBA00022618"/>
    </source>
</evidence>
<gene>
    <name evidence="10" type="ORF">TSUD_229920</name>
</gene>
<evidence type="ECO:0000256" key="7">
    <source>
        <dbReference type="ARBA" id="ARBA00023425"/>
    </source>
</evidence>
<dbReference type="PANTHER" id="PTHR19918:SF8">
    <property type="entry name" value="FI02843P"/>
    <property type="match status" value="1"/>
</dbReference>
<keyword evidence="2 8" id="KW-0853">WD repeat</keyword>
<accession>A0A2Z6M2B2</accession>
<dbReference type="InterPro" id="IPR033010">
    <property type="entry name" value="Cdc20/Fizzy"/>
</dbReference>
<dbReference type="OrthoDB" id="10263272at2759"/>
<dbReference type="SMART" id="SM00320">
    <property type="entry name" value="WD40"/>
    <property type="match status" value="5"/>
</dbReference>
<reference evidence="11" key="1">
    <citation type="journal article" date="2017" name="Front. Plant Sci.">
        <title>Climate Clever Clovers: New Paradigm to Reduce the Environmental Footprint of Ruminants by Breeding Low Methanogenic Forages Utilizing Haplotype Variation.</title>
        <authorList>
            <person name="Kaur P."/>
            <person name="Appels R."/>
            <person name="Bayer P.E."/>
            <person name="Keeble-Gagnere G."/>
            <person name="Wang J."/>
            <person name="Hirakawa H."/>
            <person name="Shirasawa K."/>
            <person name="Vercoe P."/>
            <person name="Stefanova K."/>
            <person name="Durmic Z."/>
            <person name="Nichols P."/>
            <person name="Revell C."/>
            <person name="Isobe S.N."/>
            <person name="Edwards D."/>
            <person name="Erskine W."/>
        </authorList>
    </citation>
    <scope>NUCLEOTIDE SEQUENCE [LARGE SCALE GENOMIC DNA]</scope>
    <source>
        <strain evidence="11">cv. Daliak</strain>
    </source>
</reference>
<feature type="domain" description="CDC20/Fizzy WD40" evidence="9">
    <location>
        <begin position="130"/>
        <end position="358"/>
    </location>
</feature>